<dbReference type="EMBL" id="JBBPIX010000029">
    <property type="protein sequence ID" value="MEK6467439.1"/>
    <property type="molecule type" value="Genomic_DNA"/>
</dbReference>
<keyword evidence="3" id="KW-0813">Transport</keyword>
<keyword evidence="7 8" id="KW-0472">Membrane</keyword>
<evidence type="ECO:0000256" key="6">
    <source>
        <dbReference type="ARBA" id="ARBA00023065"/>
    </source>
</evidence>
<feature type="transmembrane region" description="Helical" evidence="8">
    <location>
        <begin position="132"/>
        <end position="156"/>
    </location>
</feature>
<evidence type="ECO:0000313" key="11">
    <source>
        <dbReference type="EMBL" id="MEK6467439.1"/>
    </source>
</evidence>
<dbReference type="SUPFAM" id="SSF160240">
    <property type="entry name" value="Cation efflux protein cytoplasmic domain-like"/>
    <property type="match status" value="1"/>
</dbReference>
<feature type="transmembrane region" description="Helical" evidence="8">
    <location>
        <begin position="37"/>
        <end position="61"/>
    </location>
</feature>
<comment type="similarity">
    <text evidence="2">Belongs to the cation diffusion facilitator (CDF) transporter (TC 2.A.4) family. SLC30A subfamily.</text>
</comment>
<keyword evidence="5 8" id="KW-1133">Transmembrane helix</keyword>
<dbReference type="Gene3D" id="1.20.1510.10">
    <property type="entry name" value="Cation efflux protein transmembrane domain"/>
    <property type="match status" value="1"/>
</dbReference>
<keyword evidence="4 8" id="KW-0812">Transmembrane</keyword>
<gene>
    <name evidence="11" type="ORF">WG925_27195</name>
</gene>
<organism evidence="11 12">
    <name type="scientific">Pseudonocardia alni subsp. carboxydivorans</name>
    <dbReference type="NCBI Taxonomy" id="415010"/>
    <lineage>
        <taxon>Bacteria</taxon>
        <taxon>Bacillati</taxon>
        <taxon>Actinomycetota</taxon>
        <taxon>Actinomycetes</taxon>
        <taxon>Pseudonocardiales</taxon>
        <taxon>Pseudonocardiaceae</taxon>
        <taxon>Pseudonocardia</taxon>
    </lineage>
</organism>
<feature type="domain" description="Cation efflux protein transmembrane" evidence="9">
    <location>
        <begin position="34"/>
        <end position="225"/>
    </location>
</feature>
<reference evidence="11 12" key="1">
    <citation type="submission" date="2024-03" db="EMBL/GenBank/DDBJ databases">
        <title>Draft genome sequence of Pseudonocardia carboxydivorans JCM 14827.</title>
        <authorList>
            <person name="Duangmal K."/>
        </authorList>
    </citation>
    <scope>NUCLEOTIDE SEQUENCE [LARGE SCALE GENOMIC DNA]</scope>
    <source>
        <strain evidence="11 12">JCM 14827</strain>
    </source>
</reference>
<evidence type="ECO:0000256" key="2">
    <source>
        <dbReference type="ARBA" id="ARBA00008873"/>
    </source>
</evidence>
<dbReference type="Pfam" id="PF16916">
    <property type="entry name" value="ZT_dimer"/>
    <property type="match status" value="1"/>
</dbReference>
<dbReference type="Pfam" id="PF01545">
    <property type="entry name" value="Cation_efflux"/>
    <property type="match status" value="1"/>
</dbReference>
<dbReference type="InterPro" id="IPR027470">
    <property type="entry name" value="Cation_efflux_CTD"/>
</dbReference>
<evidence type="ECO:0000313" key="12">
    <source>
        <dbReference type="Proteomes" id="UP001367513"/>
    </source>
</evidence>
<dbReference type="PANTHER" id="PTHR11562">
    <property type="entry name" value="CATION EFFLUX PROTEIN/ ZINC TRANSPORTER"/>
    <property type="match status" value="1"/>
</dbReference>
<protein>
    <submittedName>
        <fullName evidence="11">Cation diffusion facilitator family transporter</fullName>
    </submittedName>
</protein>
<evidence type="ECO:0000256" key="8">
    <source>
        <dbReference type="SAM" id="Phobius"/>
    </source>
</evidence>
<comment type="caution">
    <text evidence="11">The sequence shown here is derived from an EMBL/GenBank/DDBJ whole genome shotgun (WGS) entry which is preliminary data.</text>
</comment>
<evidence type="ECO:0000259" key="9">
    <source>
        <dbReference type="Pfam" id="PF01545"/>
    </source>
</evidence>
<name>A0ABU9ALX9_PSEA5</name>
<feature type="transmembrane region" description="Helical" evidence="8">
    <location>
        <begin position="168"/>
        <end position="190"/>
    </location>
</feature>
<feature type="transmembrane region" description="Helical" evidence="8">
    <location>
        <begin position="196"/>
        <end position="215"/>
    </location>
</feature>
<dbReference type="Proteomes" id="UP001367513">
    <property type="component" value="Unassembled WGS sequence"/>
</dbReference>
<keyword evidence="12" id="KW-1185">Reference proteome</keyword>
<proteinExistence type="inferred from homology"/>
<evidence type="ECO:0000256" key="1">
    <source>
        <dbReference type="ARBA" id="ARBA00004141"/>
    </source>
</evidence>
<dbReference type="InterPro" id="IPR058533">
    <property type="entry name" value="Cation_efflux_TM"/>
</dbReference>
<feature type="domain" description="Cation efflux protein cytoplasmic" evidence="10">
    <location>
        <begin position="229"/>
        <end position="302"/>
    </location>
</feature>
<keyword evidence="6" id="KW-0406">Ion transport</keyword>
<dbReference type="InterPro" id="IPR036837">
    <property type="entry name" value="Cation_efflux_CTD_sf"/>
</dbReference>
<evidence type="ECO:0000256" key="4">
    <source>
        <dbReference type="ARBA" id="ARBA00022692"/>
    </source>
</evidence>
<sequence>MQTFAYIDGRSMGHGHGHGVGGSATAGSAYTRRLTAALLLTGGYMVVQIVVGLGSGSLALLSDAAHMGTDVLGLGLALVAVVLANRPGATQRTFGNYRLEVLAAVINGLLLFAAAAYVFVEAVRRLANPAEVAGLPVLVTAVFGLVVNVISLRLLAAGARESLNVKGAYLEVMADMIGSIGVIVAAAIVWSTGWMYADTIVAAAIGLFILPRTYVLMRHALRILMEVAPPEIDVAEVERRLRAICGVTEVHDLHIWTITSGVEAASVHVLVRSDDRIHPVLDQAREVLTEAGVTRSAVQVEPVDHVDQQNMTAKAREP</sequence>
<comment type="subcellular location">
    <subcellularLocation>
        <location evidence="1">Membrane</location>
        <topology evidence="1">Multi-pass membrane protein</topology>
    </subcellularLocation>
</comment>
<dbReference type="InterPro" id="IPR050681">
    <property type="entry name" value="CDF/SLC30A"/>
</dbReference>
<evidence type="ECO:0000256" key="7">
    <source>
        <dbReference type="ARBA" id="ARBA00023136"/>
    </source>
</evidence>
<evidence type="ECO:0000259" key="10">
    <source>
        <dbReference type="Pfam" id="PF16916"/>
    </source>
</evidence>
<dbReference type="InterPro" id="IPR002524">
    <property type="entry name" value="Cation_efflux"/>
</dbReference>
<evidence type="ECO:0000256" key="3">
    <source>
        <dbReference type="ARBA" id="ARBA00022448"/>
    </source>
</evidence>
<dbReference type="PANTHER" id="PTHR11562:SF17">
    <property type="entry name" value="RE54080P-RELATED"/>
    <property type="match status" value="1"/>
</dbReference>
<feature type="transmembrane region" description="Helical" evidence="8">
    <location>
        <begin position="67"/>
        <end position="85"/>
    </location>
</feature>
<dbReference type="SUPFAM" id="SSF161111">
    <property type="entry name" value="Cation efflux protein transmembrane domain-like"/>
    <property type="match status" value="1"/>
</dbReference>
<dbReference type="InterPro" id="IPR027469">
    <property type="entry name" value="Cation_efflux_TMD_sf"/>
</dbReference>
<evidence type="ECO:0000256" key="5">
    <source>
        <dbReference type="ARBA" id="ARBA00022989"/>
    </source>
</evidence>
<accession>A0ABU9ALX9</accession>
<feature type="transmembrane region" description="Helical" evidence="8">
    <location>
        <begin position="97"/>
        <end position="120"/>
    </location>
</feature>
<dbReference type="NCBIfam" id="TIGR01297">
    <property type="entry name" value="CDF"/>
    <property type="match status" value="1"/>
</dbReference>